<dbReference type="PANTHER" id="PTHR24247:SF223">
    <property type="entry name" value="HISTAMINE H1 RECEPTOR"/>
    <property type="match status" value="1"/>
</dbReference>
<dbReference type="Pfam" id="PF00001">
    <property type="entry name" value="7tm_1"/>
    <property type="match status" value="1"/>
</dbReference>
<evidence type="ECO:0000256" key="1">
    <source>
        <dbReference type="ARBA" id="ARBA00004651"/>
    </source>
</evidence>
<dbReference type="InterPro" id="IPR000276">
    <property type="entry name" value="GPCR_Rhodpsn"/>
</dbReference>
<keyword evidence="8" id="KW-0807">Transducer</keyword>
<gene>
    <name evidence="12" type="primary">LOC118416391</name>
</gene>
<evidence type="ECO:0000256" key="8">
    <source>
        <dbReference type="ARBA" id="ARBA00023224"/>
    </source>
</evidence>
<reference evidence="11" key="1">
    <citation type="journal article" date="2020" name="Nat. Ecol. Evol.">
        <title>Deeply conserved synteny resolves early events in vertebrate evolution.</title>
        <authorList>
            <person name="Simakov O."/>
            <person name="Marletaz F."/>
            <person name="Yue J.X."/>
            <person name="O'Connell B."/>
            <person name="Jenkins J."/>
            <person name="Brandt A."/>
            <person name="Calef R."/>
            <person name="Tung C.H."/>
            <person name="Huang T.K."/>
            <person name="Schmutz J."/>
            <person name="Satoh N."/>
            <person name="Yu J.K."/>
            <person name="Putnam N.H."/>
            <person name="Green R.E."/>
            <person name="Rokhsar D.S."/>
        </authorList>
    </citation>
    <scope>NUCLEOTIDE SEQUENCE [LARGE SCALE GENOMIC DNA]</scope>
    <source>
        <strain evidence="11">S238N-H82</strain>
    </source>
</reference>
<dbReference type="SUPFAM" id="SSF81321">
    <property type="entry name" value="Family A G protein-coupled receptor-like"/>
    <property type="match status" value="1"/>
</dbReference>
<comment type="subcellular location">
    <subcellularLocation>
        <location evidence="1">Cell membrane</location>
        <topology evidence="1">Multi-pass membrane protein</topology>
    </subcellularLocation>
</comment>
<evidence type="ECO:0000256" key="6">
    <source>
        <dbReference type="ARBA" id="ARBA00023136"/>
    </source>
</evidence>
<dbReference type="AlphaFoldDB" id="A0A9J7L898"/>
<protein>
    <submittedName>
        <fullName evidence="12">Tyramine receptor 1-like</fullName>
    </submittedName>
</protein>
<sequence length="183" mass="19404">MAFNVTCQLTAGANSSSALELLLPCNATGGPDAWPAGALAPDGRLWRYTTTAVWKDTALGIVLACLCLVTCVGNAMVLHAVRTNKELQTVSNFFIVSLAVSDLVVGTGVMSLSTAYILAEEWRFGLALCQEVGTGVMSLSTAYILAEEWRFGLALCQEVGTGVMSLSTVCILAEEWRFGLVLC</sequence>
<proteinExistence type="predicted"/>
<name>A0A9J7L898_BRAFL</name>
<organism evidence="11 12">
    <name type="scientific">Branchiostoma floridae</name>
    <name type="common">Florida lancelet</name>
    <name type="synonym">Amphioxus</name>
    <dbReference type="NCBI Taxonomy" id="7739"/>
    <lineage>
        <taxon>Eukaryota</taxon>
        <taxon>Metazoa</taxon>
        <taxon>Chordata</taxon>
        <taxon>Cephalochordata</taxon>
        <taxon>Leptocardii</taxon>
        <taxon>Amphioxiformes</taxon>
        <taxon>Branchiostomatidae</taxon>
        <taxon>Branchiostoma</taxon>
    </lineage>
</organism>
<dbReference type="Gene3D" id="1.20.1070.10">
    <property type="entry name" value="Rhodopsin 7-helix transmembrane proteins"/>
    <property type="match status" value="1"/>
</dbReference>
<dbReference type="PROSITE" id="PS50262">
    <property type="entry name" value="G_PROTEIN_RECEP_F1_2"/>
    <property type="match status" value="1"/>
</dbReference>
<dbReference type="GeneID" id="118416391"/>
<dbReference type="GO" id="GO:0005886">
    <property type="term" value="C:plasma membrane"/>
    <property type="evidence" value="ECO:0007669"/>
    <property type="project" value="UniProtKB-SubCell"/>
</dbReference>
<evidence type="ECO:0000256" key="3">
    <source>
        <dbReference type="ARBA" id="ARBA00022692"/>
    </source>
</evidence>
<feature type="domain" description="G-protein coupled receptors family 1 profile" evidence="10">
    <location>
        <begin position="73"/>
        <end position="129"/>
    </location>
</feature>
<dbReference type="InterPro" id="IPR017452">
    <property type="entry name" value="GPCR_Rhodpsn_7TM"/>
</dbReference>
<evidence type="ECO:0000256" key="9">
    <source>
        <dbReference type="SAM" id="Phobius"/>
    </source>
</evidence>
<keyword evidence="4 9" id="KW-1133">Transmembrane helix</keyword>
<keyword evidence="2" id="KW-1003">Cell membrane</keyword>
<keyword evidence="5" id="KW-0297">G-protein coupled receptor</keyword>
<evidence type="ECO:0000256" key="5">
    <source>
        <dbReference type="ARBA" id="ARBA00023040"/>
    </source>
</evidence>
<evidence type="ECO:0000313" key="11">
    <source>
        <dbReference type="Proteomes" id="UP000001554"/>
    </source>
</evidence>
<dbReference type="Proteomes" id="UP000001554">
    <property type="component" value="Chromosome 5"/>
</dbReference>
<evidence type="ECO:0000256" key="7">
    <source>
        <dbReference type="ARBA" id="ARBA00023170"/>
    </source>
</evidence>
<accession>A0A9J7L898</accession>
<evidence type="ECO:0000256" key="2">
    <source>
        <dbReference type="ARBA" id="ARBA00022475"/>
    </source>
</evidence>
<keyword evidence="11" id="KW-1185">Reference proteome</keyword>
<reference evidence="12" key="2">
    <citation type="submission" date="2025-08" db="UniProtKB">
        <authorList>
            <consortium name="RefSeq"/>
        </authorList>
    </citation>
    <scope>IDENTIFICATION</scope>
    <source>
        <strain evidence="12">S238N-H82</strain>
        <tissue evidence="12">Testes</tissue>
    </source>
</reference>
<keyword evidence="6 9" id="KW-0472">Membrane</keyword>
<dbReference type="RefSeq" id="XP_035677380.1">
    <property type="nucleotide sequence ID" value="XM_035821487.1"/>
</dbReference>
<evidence type="ECO:0000259" key="10">
    <source>
        <dbReference type="PROSITE" id="PS50262"/>
    </source>
</evidence>
<dbReference type="GO" id="GO:0004930">
    <property type="term" value="F:G protein-coupled receptor activity"/>
    <property type="evidence" value="ECO:0007669"/>
    <property type="project" value="UniProtKB-KW"/>
</dbReference>
<feature type="transmembrane region" description="Helical" evidence="9">
    <location>
        <begin position="58"/>
        <end position="81"/>
    </location>
</feature>
<feature type="transmembrane region" description="Helical" evidence="9">
    <location>
        <begin position="124"/>
        <end position="145"/>
    </location>
</feature>
<feature type="transmembrane region" description="Helical" evidence="9">
    <location>
        <begin position="93"/>
        <end position="118"/>
    </location>
</feature>
<keyword evidence="7" id="KW-0675">Receptor</keyword>
<dbReference type="OrthoDB" id="6358729at2759"/>
<dbReference type="PRINTS" id="PR00237">
    <property type="entry name" value="GPCRRHODOPSN"/>
</dbReference>
<dbReference type="PANTHER" id="PTHR24247">
    <property type="entry name" value="5-HYDROXYTRYPTAMINE RECEPTOR"/>
    <property type="match status" value="1"/>
</dbReference>
<keyword evidence="3 9" id="KW-0812">Transmembrane</keyword>
<evidence type="ECO:0000313" key="12">
    <source>
        <dbReference type="RefSeq" id="XP_035677380.1"/>
    </source>
</evidence>
<evidence type="ECO:0000256" key="4">
    <source>
        <dbReference type="ARBA" id="ARBA00022989"/>
    </source>
</evidence>
<dbReference type="KEGG" id="bfo:118416391"/>